<keyword evidence="5" id="KW-0829">Tyrosine-protein kinase</keyword>
<evidence type="ECO:0000256" key="4">
    <source>
        <dbReference type="ARBA" id="ARBA00022840"/>
    </source>
</evidence>
<protein>
    <submittedName>
        <fullName evidence="10">Exopolysaccharide biosynthesis protein</fullName>
    </submittedName>
</protein>
<proteinExistence type="predicted"/>
<dbReference type="AlphaFoldDB" id="A0A5C1AF34"/>
<dbReference type="InterPro" id="IPR025669">
    <property type="entry name" value="AAA_dom"/>
</dbReference>
<evidence type="ECO:0000256" key="2">
    <source>
        <dbReference type="ARBA" id="ARBA00022741"/>
    </source>
</evidence>
<keyword evidence="11" id="KW-1185">Reference proteome</keyword>
<dbReference type="CDD" id="cd05387">
    <property type="entry name" value="BY-kinase"/>
    <property type="match status" value="1"/>
</dbReference>
<sequence length="736" mass="80117">MAEGTVTLASPCSETLSTTIQMTRPLSGESSYSSSAPAVGPVSLVQRPGLTPAYVLRILRYRWGLISILGLMAAAIGFWVNHLFPPAQAKYTTHALIRLEPAEGLPAGTPARAEPRDLRTEVELVKTQFILTTALAQGPAADLPSVRRDPAAALQWLTAELKVEPVGPQILRISLVGSDADELPVLVNAVKDTYLREVVGAEQTRRLKRKEFLETVYEDCERRRTALTQSAMKGEETGTADERLLGERLSLLQSELFRIETDLRRSQLVVDVNRVQPDAPVSPTTVEELAEKDPLTRQHRSRISQIDVTIAEQERTRINPASYEPYRALARDRKNLLDAVEDRKQTLTQRSTESAADGRQKRTGEAHARTVRLEEERKLMRELIARTRDELKQCKADASAQTCRQYAAERLETISKDVSDELTVLRLELKTIARTASIQDAAEPVVKQPSRQHLRTWLALAGPFLLVVAGVSVWELWAWRIYGPEDVREGLGVHVLGVVPRLPDRTPAKRVADVWPNPLTDSVDAVCAALLHAPRSGASPQVIEITSAAPGEGKSTLARHLAINLARAGKKTLLLDADLYRPAAHVAFDLPMGPGLCEVLSGEVTLAKAIHRSPADNVFVLTAGTATAGAFREIARGAIGGILGDLRTEFDAIVIDTSPVLATVQPLQVGRYADAVVLCSLSAVSRSALLVEAIRRLSDLGIPVAGVVVNGAEEVGRYKYYSRSGCPTPPAASPIS</sequence>
<keyword evidence="8" id="KW-0812">Transmembrane</keyword>
<feature type="region of interest" description="Disordered" evidence="7">
    <location>
        <begin position="343"/>
        <end position="368"/>
    </location>
</feature>
<dbReference type="SUPFAM" id="SSF52540">
    <property type="entry name" value="P-loop containing nucleoside triphosphate hydrolases"/>
    <property type="match status" value="1"/>
</dbReference>
<dbReference type="KEGG" id="lrs:PX52LOC_03806"/>
<keyword evidence="2" id="KW-0547">Nucleotide-binding</keyword>
<dbReference type="EMBL" id="CP042425">
    <property type="protein sequence ID" value="QEL16833.1"/>
    <property type="molecule type" value="Genomic_DNA"/>
</dbReference>
<keyword evidence="3" id="KW-0418">Kinase</keyword>
<feature type="compositionally biased region" description="Basic and acidic residues" evidence="7">
    <location>
        <begin position="356"/>
        <end position="368"/>
    </location>
</feature>
<feature type="domain" description="AAA" evidence="9">
    <location>
        <begin position="541"/>
        <end position="665"/>
    </location>
</feature>
<keyword evidence="6" id="KW-0175">Coiled coil</keyword>
<reference evidence="11" key="1">
    <citation type="submission" date="2019-08" db="EMBL/GenBank/DDBJ databases">
        <title>Limnoglobus roseus gen. nov., sp. nov., a novel freshwater planctomycete with a giant genome from the family Gemmataceae.</title>
        <authorList>
            <person name="Kulichevskaya I.S."/>
            <person name="Naumoff D.G."/>
            <person name="Miroshnikov K."/>
            <person name="Ivanova A."/>
            <person name="Philippov D.A."/>
            <person name="Hakobyan A."/>
            <person name="Rijpstra I.C."/>
            <person name="Sinninghe Damste J.S."/>
            <person name="Liesack W."/>
            <person name="Dedysh S.N."/>
        </authorList>
    </citation>
    <scope>NUCLEOTIDE SEQUENCE [LARGE SCALE GENOMIC DNA]</scope>
    <source>
        <strain evidence="11">PX52</strain>
    </source>
</reference>
<name>A0A5C1AF34_9BACT</name>
<evidence type="ECO:0000256" key="7">
    <source>
        <dbReference type="SAM" id="MobiDB-lite"/>
    </source>
</evidence>
<evidence type="ECO:0000256" key="3">
    <source>
        <dbReference type="ARBA" id="ARBA00022777"/>
    </source>
</evidence>
<evidence type="ECO:0000313" key="11">
    <source>
        <dbReference type="Proteomes" id="UP000324974"/>
    </source>
</evidence>
<keyword evidence="1" id="KW-0808">Transferase</keyword>
<evidence type="ECO:0000256" key="1">
    <source>
        <dbReference type="ARBA" id="ARBA00022679"/>
    </source>
</evidence>
<evidence type="ECO:0000313" key="10">
    <source>
        <dbReference type="EMBL" id="QEL16833.1"/>
    </source>
</evidence>
<keyword evidence="8" id="KW-0472">Membrane</keyword>
<dbReference type="Gene3D" id="3.40.50.300">
    <property type="entry name" value="P-loop containing nucleotide triphosphate hydrolases"/>
    <property type="match status" value="1"/>
</dbReference>
<dbReference type="InterPro" id="IPR005702">
    <property type="entry name" value="Wzc-like_C"/>
</dbReference>
<feature type="transmembrane region" description="Helical" evidence="8">
    <location>
        <begin position="61"/>
        <end position="80"/>
    </location>
</feature>
<dbReference type="InterPro" id="IPR027417">
    <property type="entry name" value="P-loop_NTPase"/>
</dbReference>
<evidence type="ECO:0000256" key="8">
    <source>
        <dbReference type="SAM" id="Phobius"/>
    </source>
</evidence>
<evidence type="ECO:0000256" key="6">
    <source>
        <dbReference type="SAM" id="Coils"/>
    </source>
</evidence>
<dbReference type="PANTHER" id="PTHR32309">
    <property type="entry name" value="TYROSINE-PROTEIN KINASE"/>
    <property type="match status" value="1"/>
</dbReference>
<feature type="region of interest" description="Disordered" evidence="7">
    <location>
        <begin position="281"/>
        <end position="300"/>
    </location>
</feature>
<dbReference type="Pfam" id="PF13614">
    <property type="entry name" value="AAA_31"/>
    <property type="match status" value="1"/>
</dbReference>
<evidence type="ECO:0000256" key="5">
    <source>
        <dbReference type="ARBA" id="ARBA00023137"/>
    </source>
</evidence>
<evidence type="ECO:0000259" key="9">
    <source>
        <dbReference type="Pfam" id="PF13614"/>
    </source>
</evidence>
<organism evidence="10 11">
    <name type="scientific">Limnoglobus roseus</name>
    <dbReference type="NCBI Taxonomy" id="2598579"/>
    <lineage>
        <taxon>Bacteria</taxon>
        <taxon>Pseudomonadati</taxon>
        <taxon>Planctomycetota</taxon>
        <taxon>Planctomycetia</taxon>
        <taxon>Gemmatales</taxon>
        <taxon>Gemmataceae</taxon>
        <taxon>Limnoglobus</taxon>
    </lineage>
</organism>
<dbReference type="InterPro" id="IPR050445">
    <property type="entry name" value="Bact_polysacc_biosynth/exp"/>
</dbReference>
<gene>
    <name evidence="10" type="ORF">PX52LOC_03806</name>
</gene>
<keyword evidence="8" id="KW-1133">Transmembrane helix</keyword>
<accession>A0A5C1AF34</accession>
<keyword evidence="4" id="KW-0067">ATP-binding</keyword>
<dbReference type="Proteomes" id="UP000324974">
    <property type="component" value="Chromosome"/>
</dbReference>
<dbReference type="OrthoDB" id="9775724at2"/>
<feature type="coiled-coil region" evidence="6">
    <location>
        <begin position="370"/>
        <end position="397"/>
    </location>
</feature>
<dbReference type="PANTHER" id="PTHR32309:SF31">
    <property type="entry name" value="CAPSULAR EXOPOLYSACCHARIDE FAMILY"/>
    <property type="match status" value="1"/>
</dbReference>